<dbReference type="PANTHER" id="PTHR31845:SF10">
    <property type="entry name" value="ZN(II)2CYS6 TRANSCRIPTION FACTOR (EUROFUNG)"/>
    <property type="match status" value="1"/>
</dbReference>
<accession>A0A2K3QMI9</accession>
<evidence type="ECO:0000256" key="4">
    <source>
        <dbReference type="ARBA" id="ARBA00023163"/>
    </source>
</evidence>
<dbReference type="GO" id="GO:0000981">
    <property type="term" value="F:DNA-binding transcription factor activity, RNA polymerase II-specific"/>
    <property type="evidence" value="ECO:0007669"/>
    <property type="project" value="InterPro"/>
</dbReference>
<dbReference type="PROSITE" id="PS00463">
    <property type="entry name" value="ZN2_CY6_FUNGAL_1"/>
    <property type="match status" value="1"/>
</dbReference>
<dbReference type="EMBL" id="NRSZ01000215">
    <property type="protein sequence ID" value="PNY28751.1"/>
    <property type="molecule type" value="Genomic_DNA"/>
</dbReference>
<dbReference type="InterPro" id="IPR001138">
    <property type="entry name" value="Zn2Cys6_DnaBD"/>
</dbReference>
<gene>
    <name evidence="8" type="ORF">TCAP_01325</name>
</gene>
<evidence type="ECO:0000256" key="5">
    <source>
        <dbReference type="ARBA" id="ARBA00023242"/>
    </source>
</evidence>
<dbReference type="AlphaFoldDB" id="A0A2K3QMI9"/>
<dbReference type="GO" id="GO:0000976">
    <property type="term" value="F:transcription cis-regulatory region binding"/>
    <property type="evidence" value="ECO:0007669"/>
    <property type="project" value="TreeGrafter"/>
</dbReference>
<comment type="subcellular location">
    <subcellularLocation>
        <location evidence="1">Nucleus</location>
    </subcellularLocation>
</comment>
<protein>
    <recommendedName>
        <fullName evidence="7">Zn(2)-C6 fungal-type domain-containing protein</fullName>
    </recommendedName>
</protein>
<keyword evidence="9" id="KW-1185">Reference proteome</keyword>
<sequence>MQAGQRGPKACTACAKAKARCIPRMDGGERCERCFRLDKECLSRPPAPPRVKRRANRSRVAELEKRLNELSSQFQPPAAAAASVPKPVHLEHLFPSPSSTGAERGEPSAWSAGAVRPRDPPSPPPSEAGVLLLRYHDGFAHLFPFVVVPRHLTAAELRIGRPFLWKAVMLVSFIFDGARQAKLGEDMLAEISKAAVVDGVKSLDLLQALELLVAWFHFGLKSSQLTSLLFLARSMCVNPSAMSYGSEGEECRYGGLDHLRAYAGTYYLNTLVFTTNKRTDVFMNTSQLETCCKVLESNMEHPSDEYLVKLVKVQQLAQTISQTMAFDPAMPAMSLPLTMVVKSFQDQLDAFRTTLLPAGLEENPTLQCHVAIAEVLLTDIAISDQHCTSSCMPPTARLQLLWASVRSLGAFFEVRFAASGSGSGSELDKPRFLSLIASDLAYAIITGIKLLTLQVPGWDLEHVGKELALDEILERQIQDLADIIARRKSGPPSADTSGPEDPLERLLRLLRTAQELVALQLSGVSAREIAHEIAQGLDGGMVDALMQVQ</sequence>
<keyword evidence="3" id="KW-0238">DNA-binding</keyword>
<dbReference type="InterPro" id="IPR051089">
    <property type="entry name" value="prtT"/>
</dbReference>
<feature type="region of interest" description="Disordered" evidence="6">
    <location>
        <begin position="90"/>
        <end position="125"/>
    </location>
</feature>
<evidence type="ECO:0000256" key="6">
    <source>
        <dbReference type="SAM" id="MobiDB-lite"/>
    </source>
</evidence>
<evidence type="ECO:0000256" key="3">
    <source>
        <dbReference type="ARBA" id="ARBA00023125"/>
    </source>
</evidence>
<dbReference type="Proteomes" id="UP000236621">
    <property type="component" value="Unassembled WGS sequence"/>
</dbReference>
<dbReference type="Gene3D" id="4.10.240.10">
    <property type="entry name" value="Zn(2)-C6 fungal-type DNA-binding domain"/>
    <property type="match status" value="1"/>
</dbReference>
<keyword evidence="4" id="KW-0804">Transcription</keyword>
<evidence type="ECO:0000313" key="9">
    <source>
        <dbReference type="Proteomes" id="UP000236621"/>
    </source>
</evidence>
<feature type="domain" description="Zn(2)-C6 fungal-type" evidence="7">
    <location>
        <begin position="10"/>
        <end position="41"/>
    </location>
</feature>
<organism evidence="8 9">
    <name type="scientific">Tolypocladium capitatum</name>
    <dbReference type="NCBI Taxonomy" id="45235"/>
    <lineage>
        <taxon>Eukaryota</taxon>
        <taxon>Fungi</taxon>
        <taxon>Dikarya</taxon>
        <taxon>Ascomycota</taxon>
        <taxon>Pezizomycotina</taxon>
        <taxon>Sordariomycetes</taxon>
        <taxon>Hypocreomycetidae</taxon>
        <taxon>Hypocreales</taxon>
        <taxon>Ophiocordycipitaceae</taxon>
        <taxon>Tolypocladium</taxon>
    </lineage>
</organism>
<evidence type="ECO:0000256" key="2">
    <source>
        <dbReference type="ARBA" id="ARBA00023015"/>
    </source>
</evidence>
<evidence type="ECO:0000256" key="1">
    <source>
        <dbReference type="ARBA" id="ARBA00004123"/>
    </source>
</evidence>
<keyword evidence="5" id="KW-0539">Nucleus</keyword>
<reference evidence="8 9" key="1">
    <citation type="submission" date="2017-08" db="EMBL/GenBank/DDBJ databases">
        <title>Harnessing the power of phylogenomics to disentangle the directionality and signatures of interkingdom host jumping in the parasitic fungal genus Tolypocladium.</title>
        <authorList>
            <person name="Quandt C.A."/>
            <person name="Patterson W."/>
            <person name="Spatafora J.W."/>
        </authorList>
    </citation>
    <scope>NUCLEOTIDE SEQUENCE [LARGE SCALE GENOMIC DNA]</scope>
    <source>
        <strain evidence="8 9">CBS 113982</strain>
    </source>
</reference>
<dbReference type="GO" id="GO:0005634">
    <property type="term" value="C:nucleus"/>
    <property type="evidence" value="ECO:0007669"/>
    <property type="project" value="UniProtKB-SubCell"/>
</dbReference>
<keyword evidence="2" id="KW-0805">Transcription regulation</keyword>
<evidence type="ECO:0000259" key="7">
    <source>
        <dbReference type="PROSITE" id="PS00463"/>
    </source>
</evidence>
<comment type="caution">
    <text evidence="8">The sequence shown here is derived from an EMBL/GenBank/DDBJ whole genome shotgun (WGS) entry which is preliminary data.</text>
</comment>
<dbReference type="PANTHER" id="PTHR31845">
    <property type="entry name" value="FINGER DOMAIN PROTEIN, PUTATIVE-RELATED"/>
    <property type="match status" value="1"/>
</dbReference>
<dbReference type="InterPro" id="IPR036864">
    <property type="entry name" value="Zn2-C6_fun-type_DNA-bd_sf"/>
</dbReference>
<dbReference type="SUPFAM" id="SSF57701">
    <property type="entry name" value="Zn2/Cys6 DNA-binding domain"/>
    <property type="match status" value="1"/>
</dbReference>
<dbReference type="OrthoDB" id="1600564at2759"/>
<name>A0A2K3QMI9_9HYPO</name>
<evidence type="ECO:0000313" key="8">
    <source>
        <dbReference type="EMBL" id="PNY28751.1"/>
    </source>
</evidence>
<dbReference type="STRING" id="45235.A0A2K3QMI9"/>
<proteinExistence type="predicted"/>
<dbReference type="GO" id="GO:0008270">
    <property type="term" value="F:zinc ion binding"/>
    <property type="evidence" value="ECO:0007669"/>
    <property type="project" value="InterPro"/>
</dbReference>